<dbReference type="EMBL" id="BK015656">
    <property type="protein sequence ID" value="DAE18504.1"/>
    <property type="molecule type" value="Genomic_DNA"/>
</dbReference>
<accession>A0A8S5QHH8</accession>
<evidence type="ECO:0000313" key="1">
    <source>
        <dbReference type="EMBL" id="DAE18504.1"/>
    </source>
</evidence>
<organism evidence="1">
    <name type="scientific">Siphoviridae sp. ctNs77</name>
    <dbReference type="NCBI Taxonomy" id="2825473"/>
    <lineage>
        <taxon>Viruses</taxon>
        <taxon>Duplodnaviria</taxon>
        <taxon>Heunggongvirae</taxon>
        <taxon>Uroviricota</taxon>
        <taxon>Caudoviricetes</taxon>
    </lineage>
</organism>
<sequence>MFFIVVCSYDVKQDKQGSPSVSTRRTLNRKEIITMAFTRDSLKQFGITDDEVITKILNAHHAELDSVRIS</sequence>
<proteinExistence type="predicted"/>
<reference evidence="1" key="1">
    <citation type="journal article" date="2021" name="Proc. Natl. Acad. Sci. U.S.A.">
        <title>A Catalog of Tens of Thousands of Viruses from Human Metagenomes Reveals Hidden Associations with Chronic Diseases.</title>
        <authorList>
            <person name="Tisza M.J."/>
            <person name="Buck C.B."/>
        </authorList>
    </citation>
    <scope>NUCLEOTIDE SEQUENCE</scope>
    <source>
        <strain evidence="1">CtNs77</strain>
    </source>
</reference>
<protein>
    <submittedName>
        <fullName evidence="1">Uncharacterized protein</fullName>
    </submittedName>
</protein>
<name>A0A8S5QHH8_9CAUD</name>